<dbReference type="AlphaFoldDB" id="A0A6N2TUD7"/>
<keyword evidence="2" id="KW-0732">Signal</keyword>
<accession>A0A6N2TUD7</accession>
<reference evidence="3" key="1">
    <citation type="submission" date="2019-11" db="EMBL/GenBank/DDBJ databases">
        <authorList>
            <person name="Feng L."/>
        </authorList>
    </citation>
    <scope>NUCLEOTIDE SEQUENCE</scope>
    <source>
        <strain evidence="3">AundefinedLFYP135</strain>
    </source>
</reference>
<evidence type="ECO:0000256" key="1">
    <source>
        <dbReference type="SAM" id="MobiDB-lite"/>
    </source>
</evidence>
<proteinExistence type="predicted"/>
<name>A0A6N2TUD7_9FIRM</name>
<protein>
    <recommendedName>
        <fullName evidence="4">Translocation protein TolB</fullName>
    </recommendedName>
</protein>
<dbReference type="SUPFAM" id="SSF69304">
    <property type="entry name" value="Tricorn protease N-terminal domain"/>
    <property type="match status" value="2"/>
</dbReference>
<feature type="compositionally biased region" description="Low complexity" evidence="1">
    <location>
        <begin position="34"/>
        <end position="51"/>
    </location>
</feature>
<feature type="chain" id="PRO_5039380062" description="Translocation protein TolB" evidence="2">
    <location>
        <begin position="24"/>
        <end position="588"/>
    </location>
</feature>
<evidence type="ECO:0000313" key="3">
    <source>
        <dbReference type="EMBL" id="VYT07641.1"/>
    </source>
</evidence>
<feature type="signal peptide" evidence="2">
    <location>
        <begin position="1"/>
        <end position="23"/>
    </location>
</feature>
<organism evidence="3">
    <name type="scientific">uncultured Anaerotruncus sp</name>
    <dbReference type="NCBI Taxonomy" id="905011"/>
    <lineage>
        <taxon>Bacteria</taxon>
        <taxon>Bacillati</taxon>
        <taxon>Bacillota</taxon>
        <taxon>Clostridia</taxon>
        <taxon>Eubacteriales</taxon>
        <taxon>Oscillospiraceae</taxon>
        <taxon>Anaerotruncus</taxon>
        <taxon>environmental samples</taxon>
    </lineage>
</organism>
<evidence type="ECO:0008006" key="4">
    <source>
        <dbReference type="Google" id="ProtNLM"/>
    </source>
</evidence>
<sequence length="588" mass="64048">MKRINRRLAALLLSTLLAAGALGGCQQPGGGSGDAQSSSEGASSSGQQPAAIPEEDYQSLWESTVCIASKHLLEDDFSSPQEVDSYAALNYIVEQMEATGTAEPYRVPGEGLDEWVIPEDVVFQQAQQYFGDQLEENLKSLGELGWYNPEEKTFNTWVNGSYPNGGYPYGSYKVGENDLYVAIREAADNGDGTVTVVLEDYNRLKKTDKAGEKLQKIHELTLRAGEEGGWQIVSKSSYLVNQPEIKTGGFSPLTSLGGLTAEDLANAGVTLVTWGEDLLLWSTDYSQREPETYCLLLGPDGEVKGETTFTYSDINDHLFDVTPYGEDMAFYFREGEGVKIVVLDKNFQKVKTIDNLSQLVGEELYFETVALSPDGQTLAFVGDAGLYTVDLATGEKTLRGAHPKLSTGPSPGQAGDMYKGIIFLDNTRLMARRVSYEAGPGYGYFDLGKNTVQLIDIPVGYTTSDYFDRDGFTVVRYQEGQLPTLVQRYRFDSGAFTVYEVPYTGIIPDPVAFGEMAYYFGQKNGETRLYALNLATGQAVDTGVWVTGAQTRIAAVTEDNRVLFSYSAPAGGGIGITEARLGIEGLGM</sequence>
<gene>
    <name evidence="3" type="ORF">AULFYP135_01541</name>
</gene>
<dbReference type="PROSITE" id="PS51257">
    <property type="entry name" value="PROKAR_LIPOPROTEIN"/>
    <property type="match status" value="1"/>
</dbReference>
<feature type="region of interest" description="Disordered" evidence="1">
    <location>
        <begin position="26"/>
        <end position="53"/>
    </location>
</feature>
<dbReference type="EMBL" id="CACRSL010000003">
    <property type="protein sequence ID" value="VYT07641.1"/>
    <property type="molecule type" value="Genomic_DNA"/>
</dbReference>
<evidence type="ECO:0000256" key="2">
    <source>
        <dbReference type="SAM" id="SignalP"/>
    </source>
</evidence>